<reference evidence="2 3" key="1">
    <citation type="journal article" date="2023" name="Plants (Basel)">
        <title>Bridging the Gap: Combining Genomics and Transcriptomics Approaches to Understand Stylosanthes scabra, an Orphan Legume from the Brazilian Caatinga.</title>
        <authorList>
            <person name="Ferreira-Neto J.R.C."/>
            <person name="da Silva M.D."/>
            <person name="Binneck E."/>
            <person name="de Melo N.F."/>
            <person name="da Silva R.H."/>
            <person name="de Melo A.L.T.M."/>
            <person name="Pandolfi V."/>
            <person name="Bustamante F.O."/>
            <person name="Brasileiro-Vidal A.C."/>
            <person name="Benko-Iseppon A.M."/>
        </authorList>
    </citation>
    <scope>NUCLEOTIDE SEQUENCE [LARGE SCALE GENOMIC DNA]</scope>
    <source>
        <tissue evidence="2">Leaves</tissue>
    </source>
</reference>
<protein>
    <submittedName>
        <fullName evidence="2">Uncharacterized protein</fullName>
    </submittedName>
</protein>
<evidence type="ECO:0000313" key="3">
    <source>
        <dbReference type="Proteomes" id="UP001341840"/>
    </source>
</evidence>
<dbReference type="Proteomes" id="UP001341840">
    <property type="component" value="Unassembled WGS sequence"/>
</dbReference>
<evidence type="ECO:0000313" key="2">
    <source>
        <dbReference type="EMBL" id="MED6131291.1"/>
    </source>
</evidence>
<accession>A0ABU6S4E5</accession>
<name>A0ABU6S4E5_9FABA</name>
<keyword evidence="3" id="KW-1185">Reference proteome</keyword>
<comment type="caution">
    <text evidence="2">The sequence shown here is derived from an EMBL/GenBank/DDBJ whole genome shotgun (WGS) entry which is preliminary data.</text>
</comment>
<organism evidence="2 3">
    <name type="scientific">Stylosanthes scabra</name>
    <dbReference type="NCBI Taxonomy" id="79078"/>
    <lineage>
        <taxon>Eukaryota</taxon>
        <taxon>Viridiplantae</taxon>
        <taxon>Streptophyta</taxon>
        <taxon>Embryophyta</taxon>
        <taxon>Tracheophyta</taxon>
        <taxon>Spermatophyta</taxon>
        <taxon>Magnoliopsida</taxon>
        <taxon>eudicotyledons</taxon>
        <taxon>Gunneridae</taxon>
        <taxon>Pentapetalae</taxon>
        <taxon>rosids</taxon>
        <taxon>fabids</taxon>
        <taxon>Fabales</taxon>
        <taxon>Fabaceae</taxon>
        <taxon>Papilionoideae</taxon>
        <taxon>50 kb inversion clade</taxon>
        <taxon>dalbergioids sensu lato</taxon>
        <taxon>Dalbergieae</taxon>
        <taxon>Pterocarpus clade</taxon>
        <taxon>Stylosanthes</taxon>
    </lineage>
</organism>
<feature type="region of interest" description="Disordered" evidence="1">
    <location>
        <begin position="1"/>
        <end position="20"/>
    </location>
</feature>
<evidence type="ECO:0000256" key="1">
    <source>
        <dbReference type="SAM" id="MobiDB-lite"/>
    </source>
</evidence>
<gene>
    <name evidence="2" type="ORF">PIB30_008626</name>
</gene>
<sequence length="85" mass="9574">MNGSSYGIIPSSVKSNRTRCSPSNVTKLIVKLSNEQKAIVRDMGFSALENLSIANMSKRMMMELVDCFNIKDNTMRTTDKHRSDE</sequence>
<dbReference type="EMBL" id="JASCZI010060434">
    <property type="protein sequence ID" value="MED6131291.1"/>
    <property type="molecule type" value="Genomic_DNA"/>
</dbReference>
<proteinExistence type="predicted"/>